<dbReference type="GO" id="GO:0005634">
    <property type="term" value="C:nucleus"/>
    <property type="evidence" value="ECO:0007669"/>
    <property type="project" value="TreeGrafter"/>
</dbReference>
<evidence type="ECO:0008006" key="16">
    <source>
        <dbReference type="Google" id="ProtNLM"/>
    </source>
</evidence>
<keyword evidence="3" id="KW-0547">Nucleotide-binding</keyword>
<dbReference type="Proteomes" id="UP000317650">
    <property type="component" value="Chromosome 9"/>
</dbReference>
<dbReference type="Pfam" id="PF00271">
    <property type="entry name" value="Helicase_C"/>
    <property type="match status" value="1"/>
</dbReference>
<accession>A0A4S8IJV2</accession>
<evidence type="ECO:0000256" key="10">
    <source>
        <dbReference type="SAM" id="MobiDB-lite"/>
    </source>
</evidence>
<name>A0A4S8IJV2_MUSBA</name>
<comment type="caution">
    <text evidence="14">The sequence shown here is derived from an EMBL/GenBank/DDBJ whole genome shotgun (WGS) entry which is preliminary data.</text>
</comment>
<dbReference type="GO" id="GO:0008094">
    <property type="term" value="F:ATP-dependent activity, acting on DNA"/>
    <property type="evidence" value="ECO:0007669"/>
    <property type="project" value="TreeGrafter"/>
</dbReference>
<dbReference type="Pfam" id="PF00097">
    <property type="entry name" value="zf-C3HC4"/>
    <property type="match status" value="1"/>
</dbReference>
<dbReference type="InterPro" id="IPR049730">
    <property type="entry name" value="SNF2/RAD54-like_C"/>
</dbReference>
<evidence type="ECO:0000256" key="7">
    <source>
        <dbReference type="ARBA" id="ARBA00022833"/>
    </source>
</evidence>
<evidence type="ECO:0000256" key="3">
    <source>
        <dbReference type="ARBA" id="ARBA00022741"/>
    </source>
</evidence>
<feature type="domain" description="RING-type" evidence="11">
    <location>
        <begin position="1045"/>
        <end position="1081"/>
    </location>
</feature>
<evidence type="ECO:0000256" key="9">
    <source>
        <dbReference type="PROSITE-ProRule" id="PRU00175"/>
    </source>
</evidence>
<organism evidence="14 15">
    <name type="scientific">Musa balbisiana</name>
    <name type="common">Banana</name>
    <dbReference type="NCBI Taxonomy" id="52838"/>
    <lineage>
        <taxon>Eukaryota</taxon>
        <taxon>Viridiplantae</taxon>
        <taxon>Streptophyta</taxon>
        <taxon>Embryophyta</taxon>
        <taxon>Tracheophyta</taxon>
        <taxon>Spermatophyta</taxon>
        <taxon>Magnoliopsida</taxon>
        <taxon>Liliopsida</taxon>
        <taxon>Zingiberales</taxon>
        <taxon>Musaceae</taxon>
        <taxon>Musa</taxon>
    </lineage>
</organism>
<comment type="similarity">
    <text evidence="1">Belongs to the SNF2/RAD54 helicase family. RAD16 subfamily.</text>
</comment>
<dbReference type="PROSITE" id="PS51192">
    <property type="entry name" value="HELICASE_ATP_BIND_1"/>
    <property type="match status" value="1"/>
</dbReference>
<dbReference type="SMART" id="SM00184">
    <property type="entry name" value="RING"/>
    <property type="match status" value="1"/>
</dbReference>
<dbReference type="CDD" id="cd18793">
    <property type="entry name" value="SF2_C_SNF"/>
    <property type="match status" value="1"/>
</dbReference>
<dbReference type="InterPro" id="IPR027417">
    <property type="entry name" value="P-loop_NTPase"/>
</dbReference>
<feature type="region of interest" description="Disordered" evidence="10">
    <location>
        <begin position="74"/>
        <end position="96"/>
    </location>
</feature>
<dbReference type="PANTHER" id="PTHR45626:SF16">
    <property type="entry name" value="ATP-DEPENDENT HELICASE ULS1"/>
    <property type="match status" value="1"/>
</dbReference>
<dbReference type="GO" id="GO:0008270">
    <property type="term" value="F:zinc ion binding"/>
    <property type="evidence" value="ECO:0007669"/>
    <property type="project" value="UniProtKB-KW"/>
</dbReference>
<feature type="domain" description="Helicase ATP-binding" evidence="12">
    <location>
        <begin position="679"/>
        <end position="891"/>
    </location>
</feature>
<evidence type="ECO:0000259" key="13">
    <source>
        <dbReference type="PROSITE" id="PS51194"/>
    </source>
</evidence>
<dbReference type="FunFam" id="3.40.50.10810:FF:000068">
    <property type="entry name" value="SNF2 domain-containing protein / helicase domain-containing protein / zinc finger protein-like protein"/>
    <property type="match status" value="1"/>
</dbReference>
<keyword evidence="8" id="KW-0067">ATP-binding</keyword>
<gene>
    <name evidence="14" type="ORF">C4D60_Mb09t18630</name>
</gene>
<keyword evidence="4 9" id="KW-0863">Zinc-finger</keyword>
<dbReference type="GO" id="GO:0005524">
    <property type="term" value="F:ATP binding"/>
    <property type="evidence" value="ECO:0007669"/>
    <property type="project" value="UniProtKB-KW"/>
</dbReference>
<dbReference type="InterPro" id="IPR014001">
    <property type="entry name" value="Helicase_ATP-bd"/>
</dbReference>
<sequence length="1354" mass="150446">MTTTATPRTAESGFGSSLPPPMAVAPGNSSDNLDDNDALLLDDNLSISVEGLYAFLDEQPFDPVDDQSQITFESSDRGMQSGGTDPINAFQPNAGFSKSSAHGELNETLASQWTISNFLGVSDCKKETNVGFSFGSEQSSNSPLIPVSGHTSAVSAHADSKSMFAYPLSCFGFSNPEYDFSSMNLVGSSRDSLISSNFNSQQLQYLSNCPFGNAEEAGLDVSHYVDFGCDWYSDSDQKDFDELRAGISQQNRFKMYESYADDSLNTMSREEKTGLTDCKLYDDRNAALTNSLEEKCLYTNSSLDVDSTFQKSIISKLNATEATNMVYNAHGNRCVPYGESPTDGVLRGLRNTVQGQFPHLIVSHQKDIIKQIYNENEDHLYPFQSSTRSSAVELDKALASVGSLIQMADTNEPLPDICVEQNYLDDVSLKSESSIDSSPLPSTRNSIFDDIPAIDASFKWFPHSYPNLHNKRQKTSTNTGREELVQEFHYIQHNSLKHSDDDVPNVSSTVSCISVDDDDADICILDDVSNFAHPLAPTVIVKNQTMLEQSGYIQTYQPRLGGTRLKADDERLTLRLALQDLSQQRSEAILPDEGMMSVSLLRHQRIALFWMVKKETASPHCSGGILADDQGLGKTISTIALILMERSPSHQPLSCMGKQDRPESLHLDDDDDCSDFSKINGVKKPQISGLMADSGSKKREYPVMAVPSRPAAGTLIVCPTSVLRQWAEELKTRVTSSANLSFLVYHGNNRTKDPHELTKYDVVLTTYAIVSMEVPKQPLVGEDDEEKRKHDNLIRHMADKKRKGSPSSSKKCMKNGIETQSALLKSSVRPLARVWWFRIILDEAQSIKNHRTQVARACWGLRAKRRWCLSGTPIQNAVDDLYSYFRFLRYQPYADYGSFCSMIKNTISRNPKNGYKKLQAVLKTIMLRRTKGTMINGEPIITLLPKIVTLKKVDFSEGERAFYTNLEAESREQFKVYANEGTVKENYVNILLMLLRLRQACDHRLLVNGCSSNSVKSSSIEMVKKLPEGKQNHLLSCLEAGLAICTICNDPPEDAVVTVCGHVFCNQCICEHLDGDDNICPSADCKVRLNVASVFSKITLVSSIRDLPGNSCSSSGCRSKMVDAVKISGNRSSSYSSKVKAAIEILQSLPKSQCSLPNCNSEKSNGETDGSLQHSVKVSQRCSVRPNDGKKFDLKCQPSEKAIVFSQWTRMLDLLEVPLKDSCIQYRRLDGTMSIAAREKAIKDFNRLPEVTVMIMSLKAASLGLNLVVACHVLLLDLWWNPTTEDQAIDRAHRIGQTRPVTVSRLMVRNTVEDRILALQEKKREMVASAFGEDESGTRQTRLTVEDLNYLFNV</sequence>
<dbReference type="InterPro" id="IPR001650">
    <property type="entry name" value="Helicase_C-like"/>
</dbReference>
<dbReference type="STRING" id="52838.A0A4S8IJV2"/>
<keyword evidence="5" id="KW-0378">Hydrolase</keyword>
<dbReference type="InterPro" id="IPR050628">
    <property type="entry name" value="SNF2_RAD54_helicase_TF"/>
</dbReference>
<dbReference type="InterPro" id="IPR017907">
    <property type="entry name" value="Znf_RING_CS"/>
</dbReference>
<proteinExistence type="inferred from homology"/>
<feature type="domain" description="Helicase C-terminal" evidence="13">
    <location>
        <begin position="1188"/>
        <end position="1349"/>
    </location>
</feature>
<evidence type="ECO:0000256" key="5">
    <source>
        <dbReference type="ARBA" id="ARBA00022801"/>
    </source>
</evidence>
<keyword evidence="7" id="KW-0862">Zinc</keyword>
<dbReference type="SUPFAM" id="SSF52540">
    <property type="entry name" value="P-loop containing nucleoside triphosphate hydrolases"/>
    <property type="match status" value="2"/>
</dbReference>
<keyword evidence="6" id="KW-0347">Helicase</keyword>
<evidence type="ECO:0000256" key="1">
    <source>
        <dbReference type="ARBA" id="ARBA00008438"/>
    </source>
</evidence>
<dbReference type="Gene3D" id="3.40.50.10810">
    <property type="entry name" value="Tandem AAA-ATPase domain"/>
    <property type="match status" value="3"/>
</dbReference>
<reference evidence="14 15" key="1">
    <citation type="journal article" date="2019" name="Nat. Plants">
        <title>Genome sequencing of Musa balbisiana reveals subgenome evolution and function divergence in polyploid bananas.</title>
        <authorList>
            <person name="Yao X."/>
        </authorList>
    </citation>
    <scope>NUCLEOTIDE SEQUENCE [LARGE SCALE GENOMIC DNA]</scope>
    <source>
        <strain evidence="15">cv. DH-PKW</strain>
        <tissue evidence="14">Leaves</tissue>
    </source>
</reference>
<evidence type="ECO:0000256" key="8">
    <source>
        <dbReference type="ARBA" id="ARBA00022840"/>
    </source>
</evidence>
<dbReference type="InterPro" id="IPR000330">
    <property type="entry name" value="SNF2_N"/>
</dbReference>
<dbReference type="SMART" id="SM00487">
    <property type="entry name" value="DEXDc"/>
    <property type="match status" value="1"/>
</dbReference>
<dbReference type="InterPro" id="IPR018957">
    <property type="entry name" value="Znf_C3HC4_RING-type"/>
</dbReference>
<keyword evidence="15" id="KW-1185">Reference proteome</keyword>
<dbReference type="PROSITE" id="PS00518">
    <property type="entry name" value="ZF_RING_1"/>
    <property type="match status" value="1"/>
</dbReference>
<dbReference type="SUPFAM" id="SSF57850">
    <property type="entry name" value="RING/U-box"/>
    <property type="match status" value="1"/>
</dbReference>
<dbReference type="PROSITE" id="PS51194">
    <property type="entry name" value="HELICASE_CTER"/>
    <property type="match status" value="1"/>
</dbReference>
<dbReference type="Gene3D" id="3.40.50.300">
    <property type="entry name" value="P-loop containing nucleotide triphosphate hydrolases"/>
    <property type="match status" value="1"/>
</dbReference>
<evidence type="ECO:0000256" key="6">
    <source>
        <dbReference type="ARBA" id="ARBA00022806"/>
    </source>
</evidence>
<protein>
    <recommendedName>
        <fullName evidence="16">Helicase-like transcription factor CHR28</fullName>
    </recommendedName>
</protein>
<dbReference type="InterPro" id="IPR013083">
    <property type="entry name" value="Znf_RING/FYVE/PHD"/>
</dbReference>
<dbReference type="CDD" id="cd18008">
    <property type="entry name" value="DEXDc_SHPRH-like"/>
    <property type="match status" value="1"/>
</dbReference>
<dbReference type="GO" id="GO:0004386">
    <property type="term" value="F:helicase activity"/>
    <property type="evidence" value="ECO:0007669"/>
    <property type="project" value="UniProtKB-KW"/>
</dbReference>
<evidence type="ECO:0000259" key="12">
    <source>
        <dbReference type="PROSITE" id="PS51192"/>
    </source>
</evidence>
<dbReference type="PANTHER" id="PTHR45626">
    <property type="entry name" value="TRANSCRIPTION TERMINATION FACTOR 2-RELATED"/>
    <property type="match status" value="1"/>
</dbReference>
<dbReference type="EMBL" id="PYDT01000010">
    <property type="protein sequence ID" value="THU47722.1"/>
    <property type="molecule type" value="Genomic_DNA"/>
</dbReference>
<feature type="region of interest" description="Disordered" evidence="10">
    <location>
        <begin position="1"/>
        <end position="36"/>
    </location>
</feature>
<evidence type="ECO:0000256" key="2">
    <source>
        <dbReference type="ARBA" id="ARBA00022723"/>
    </source>
</evidence>
<evidence type="ECO:0000256" key="4">
    <source>
        <dbReference type="ARBA" id="ARBA00022771"/>
    </source>
</evidence>
<dbReference type="GO" id="GO:0006281">
    <property type="term" value="P:DNA repair"/>
    <property type="evidence" value="ECO:0007669"/>
    <property type="project" value="TreeGrafter"/>
</dbReference>
<dbReference type="SMART" id="SM00490">
    <property type="entry name" value="HELICc"/>
    <property type="match status" value="1"/>
</dbReference>
<dbReference type="PROSITE" id="PS50089">
    <property type="entry name" value="ZF_RING_2"/>
    <property type="match status" value="1"/>
</dbReference>
<keyword evidence="2" id="KW-0479">Metal-binding</keyword>
<dbReference type="Gene3D" id="3.30.40.10">
    <property type="entry name" value="Zinc/RING finger domain, C3HC4 (zinc finger)"/>
    <property type="match status" value="1"/>
</dbReference>
<dbReference type="Pfam" id="PF00176">
    <property type="entry name" value="SNF2-rel_dom"/>
    <property type="match status" value="1"/>
</dbReference>
<evidence type="ECO:0000259" key="11">
    <source>
        <dbReference type="PROSITE" id="PS50089"/>
    </source>
</evidence>
<dbReference type="InterPro" id="IPR038718">
    <property type="entry name" value="SNF2-like_sf"/>
</dbReference>
<dbReference type="GO" id="GO:0016787">
    <property type="term" value="F:hydrolase activity"/>
    <property type="evidence" value="ECO:0007669"/>
    <property type="project" value="UniProtKB-KW"/>
</dbReference>
<dbReference type="InterPro" id="IPR001841">
    <property type="entry name" value="Znf_RING"/>
</dbReference>
<evidence type="ECO:0000313" key="14">
    <source>
        <dbReference type="EMBL" id="THU47722.1"/>
    </source>
</evidence>
<evidence type="ECO:0000313" key="15">
    <source>
        <dbReference type="Proteomes" id="UP000317650"/>
    </source>
</evidence>